<organism evidence="1 2">
    <name type="scientific">Silvimonas iriomotensis</name>
    <dbReference type="NCBI Taxonomy" id="449662"/>
    <lineage>
        <taxon>Bacteria</taxon>
        <taxon>Pseudomonadati</taxon>
        <taxon>Pseudomonadota</taxon>
        <taxon>Betaproteobacteria</taxon>
        <taxon>Neisseriales</taxon>
        <taxon>Chitinibacteraceae</taxon>
        <taxon>Silvimonas</taxon>
    </lineage>
</organism>
<proteinExistence type="predicted"/>
<dbReference type="Proteomes" id="UP000637267">
    <property type="component" value="Unassembled WGS sequence"/>
</dbReference>
<accession>A0ABQ2PCP0</accession>
<gene>
    <name evidence="1" type="ORF">GCM10010970_31060</name>
</gene>
<reference evidence="2" key="1">
    <citation type="journal article" date="2019" name="Int. J. Syst. Evol. Microbiol.">
        <title>The Global Catalogue of Microorganisms (GCM) 10K type strain sequencing project: providing services to taxonomists for standard genome sequencing and annotation.</title>
        <authorList>
            <consortium name="The Broad Institute Genomics Platform"/>
            <consortium name="The Broad Institute Genome Sequencing Center for Infectious Disease"/>
            <person name="Wu L."/>
            <person name="Ma J."/>
        </authorList>
    </citation>
    <scope>NUCLEOTIDE SEQUENCE [LARGE SCALE GENOMIC DNA]</scope>
    <source>
        <strain evidence="2">CGMCC 1.8859</strain>
    </source>
</reference>
<sequence length="258" mass="29176">MKIQTFESLGQYHDSWALIIGCAPDHFPEYDWDIPPRSQAQRLEEAFASLRAGAHFAEKKIKTPRLISVFHELLKMSHEAFLRGDRQRGCHVLQEAEGLVWPSRATHPKHVVEAERRAFGDVVLFKEVVVSPFPYEGSEADLGDIQRKLWMHASAQMDALSNDKISETQTWVADSNGEIHVVKARSKKGVLQAVSDGVRLAQIQGYAMATLIGHDLLIVDVEQYGKPRISIRRLTKPGDTLNPRFHLYKPDVFTQQDG</sequence>
<evidence type="ECO:0000313" key="2">
    <source>
        <dbReference type="Proteomes" id="UP000637267"/>
    </source>
</evidence>
<protein>
    <submittedName>
        <fullName evidence="1">Uncharacterized protein</fullName>
    </submittedName>
</protein>
<name>A0ABQ2PCP0_9NEIS</name>
<dbReference type="EMBL" id="BMLX01000004">
    <property type="protein sequence ID" value="GGP23106.1"/>
    <property type="molecule type" value="Genomic_DNA"/>
</dbReference>
<comment type="caution">
    <text evidence="1">The sequence shown here is derived from an EMBL/GenBank/DDBJ whole genome shotgun (WGS) entry which is preliminary data.</text>
</comment>
<keyword evidence="2" id="KW-1185">Reference proteome</keyword>
<evidence type="ECO:0000313" key="1">
    <source>
        <dbReference type="EMBL" id="GGP23106.1"/>
    </source>
</evidence>